<dbReference type="OrthoDB" id="3992408at2759"/>
<organism evidence="5 6">
    <name type="scientific">[Candida] arabinofermentans NRRL YB-2248</name>
    <dbReference type="NCBI Taxonomy" id="983967"/>
    <lineage>
        <taxon>Eukaryota</taxon>
        <taxon>Fungi</taxon>
        <taxon>Dikarya</taxon>
        <taxon>Ascomycota</taxon>
        <taxon>Saccharomycotina</taxon>
        <taxon>Pichiomycetes</taxon>
        <taxon>Pichiales</taxon>
        <taxon>Pichiaceae</taxon>
        <taxon>Ogataea</taxon>
        <taxon>Ogataea/Candida clade</taxon>
    </lineage>
</organism>
<dbReference type="PROSITE" id="PS51419">
    <property type="entry name" value="RAB"/>
    <property type="match status" value="1"/>
</dbReference>
<dbReference type="SMART" id="SM00173">
    <property type="entry name" value="RAS"/>
    <property type="match status" value="1"/>
</dbReference>
<dbReference type="PROSITE" id="PS51421">
    <property type="entry name" value="RAS"/>
    <property type="match status" value="1"/>
</dbReference>
<accession>A0A1E4T3M8</accession>
<dbReference type="FunFam" id="3.40.50.300:FF:001447">
    <property type="entry name" value="Ras-related protein Rab-1B"/>
    <property type="match status" value="1"/>
</dbReference>
<keyword evidence="1" id="KW-0488">Methylation</keyword>
<dbReference type="PROSITE" id="PS51420">
    <property type="entry name" value="RHO"/>
    <property type="match status" value="1"/>
</dbReference>
<gene>
    <name evidence="5" type="ORF">CANARDRAFT_27590</name>
</gene>
<evidence type="ECO:0000256" key="3">
    <source>
        <dbReference type="ARBA" id="ARBA00023134"/>
    </source>
</evidence>
<name>A0A1E4T3M8_9ASCO</name>
<dbReference type="SMART" id="SM00176">
    <property type="entry name" value="RAN"/>
    <property type="match status" value="1"/>
</dbReference>
<feature type="region of interest" description="Disordered" evidence="4">
    <location>
        <begin position="221"/>
        <end position="249"/>
    </location>
</feature>
<protein>
    <submittedName>
        <fullName evidence="5">Uncharacterized protein</fullName>
    </submittedName>
</protein>
<evidence type="ECO:0000313" key="5">
    <source>
        <dbReference type="EMBL" id="ODV86363.1"/>
    </source>
</evidence>
<dbReference type="AlphaFoldDB" id="A0A1E4T3M8"/>
<dbReference type="EMBL" id="KV453850">
    <property type="protein sequence ID" value="ODV86363.1"/>
    <property type="molecule type" value="Genomic_DNA"/>
</dbReference>
<dbReference type="SMART" id="SM00174">
    <property type="entry name" value="RHO"/>
    <property type="match status" value="1"/>
</dbReference>
<dbReference type="Proteomes" id="UP000094801">
    <property type="component" value="Unassembled WGS sequence"/>
</dbReference>
<proteinExistence type="predicted"/>
<dbReference type="STRING" id="983967.A0A1E4T3M8"/>
<dbReference type="PANTHER" id="PTHR24072">
    <property type="entry name" value="RHO FAMILY GTPASE"/>
    <property type="match status" value="1"/>
</dbReference>
<keyword evidence="3" id="KW-0342">GTP-binding</keyword>
<dbReference type="InterPro" id="IPR027417">
    <property type="entry name" value="P-loop_NTPase"/>
</dbReference>
<dbReference type="GO" id="GO:0003924">
    <property type="term" value="F:GTPase activity"/>
    <property type="evidence" value="ECO:0007669"/>
    <property type="project" value="InterPro"/>
</dbReference>
<reference evidence="6" key="1">
    <citation type="submission" date="2016-04" db="EMBL/GenBank/DDBJ databases">
        <title>Comparative genomics of biotechnologically important yeasts.</title>
        <authorList>
            <consortium name="DOE Joint Genome Institute"/>
            <person name="Riley R."/>
            <person name="Haridas S."/>
            <person name="Wolfe K.H."/>
            <person name="Lopes M.R."/>
            <person name="Hittinger C.T."/>
            <person name="Goker M."/>
            <person name="Salamov A."/>
            <person name="Wisecaver J."/>
            <person name="Long T.M."/>
            <person name="Aerts A.L."/>
            <person name="Barry K."/>
            <person name="Choi C."/>
            <person name="Clum A."/>
            <person name="Coughlan A.Y."/>
            <person name="Deshpande S."/>
            <person name="Douglass A.P."/>
            <person name="Hanson S.J."/>
            <person name="Klenk H.-P."/>
            <person name="Labutti K."/>
            <person name="Lapidus A."/>
            <person name="Lindquist E."/>
            <person name="Lipzen A."/>
            <person name="Meier-Kolthoff J.P."/>
            <person name="Ohm R.A."/>
            <person name="Otillar R.P."/>
            <person name="Pangilinan J."/>
            <person name="Peng Y."/>
            <person name="Rokas A."/>
            <person name="Rosa C.A."/>
            <person name="Scheuner C."/>
            <person name="Sibirny A.A."/>
            <person name="Slot J.C."/>
            <person name="Stielow J.B."/>
            <person name="Sun H."/>
            <person name="Kurtzman C.P."/>
            <person name="Blackwell M."/>
            <person name="Grigoriev I.V."/>
            <person name="Jeffries T.W."/>
        </authorList>
    </citation>
    <scope>NUCLEOTIDE SEQUENCE [LARGE SCALE GENOMIC DNA]</scope>
    <source>
        <strain evidence="6">NRRL YB-2248</strain>
    </source>
</reference>
<evidence type="ECO:0000256" key="4">
    <source>
        <dbReference type="SAM" id="MobiDB-lite"/>
    </source>
</evidence>
<dbReference type="Pfam" id="PF00071">
    <property type="entry name" value="Ras"/>
    <property type="match status" value="1"/>
</dbReference>
<evidence type="ECO:0000313" key="6">
    <source>
        <dbReference type="Proteomes" id="UP000094801"/>
    </source>
</evidence>
<dbReference type="PRINTS" id="PR00449">
    <property type="entry name" value="RASTRNSFRMNG"/>
</dbReference>
<dbReference type="GO" id="GO:0007264">
    <property type="term" value="P:small GTPase-mediated signal transduction"/>
    <property type="evidence" value="ECO:0007669"/>
    <property type="project" value="InterPro"/>
</dbReference>
<sequence length="275" mass="31011">MSEQPYYIERLGQGSQFQLIDDQDKSTTTPTNSNLQFKIVIVGDSGCGKTSLLSSYIRGSFPNEYEPTIFENHRAFLKDFKSNQILTIDLWDTAGQEDYERLRRLSYQDSNLIILTYNLNSSESLLNIPEAWAPEILTYCENTPIILIGLKADLPQHKVNPLDALKIAKNIGAIAHIQCSAKEMFNVDVIFNTCANIVFNSYKKINKLNNHTNSSRFSVGNHIRNSSRNTNNGYQDTTTSTKVVDHNNNNSYSPVISNDTPYVIHKEQSGCCVIV</sequence>
<dbReference type="Gene3D" id="3.40.50.300">
    <property type="entry name" value="P-loop containing nucleotide triphosphate hydrolases"/>
    <property type="match status" value="1"/>
</dbReference>
<dbReference type="NCBIfam" id="TIGR00231">
    <property type="entry name" value="small_GTP"/>
    <property type="match status" value="1"/>
</dbReference>
<keyword evidence="2" id="KW-0547">Nucleotide-binding</keyword>
<dbReference type="InterPro" id="IPR001806">
    <property type="entry name" value="Small_GTPase"/>
</dbReference>
<evidence type="ECO:0000256" key="2">
    <source>
        <dbReference type="ARBA" id="ARBA00022741"/>
    </source>
</evidence>
<keyword evidence="6" id="KW-1185">Reference proteome</keyword>
<dbReference type="GO" id="GO:0005525">
    <property type="term" value="F:GTP binding"/>
    <property type="evidence" value="ECO:0007669"/>
    <property type="project" value="UniProtKB-KW"/>
</dbReference>
<dbReference type="InterPro" id="IPR003578">
    <property type="entry name" value="Small_GTPase_Rho"/>
</dbReference>
<dbReference type="InterPro" id="IPR005225">
    <property type="entry name" value="Small_GTP-bd"/>
</dbReference>
<evidence type="ECO:0000256" key="1">
    <source>
        <dbReference type="ARBA" id="ARBA00022481"/>
    </source>
</evidence>
<dbReference type="SUPFAM" id="SSF52540">
    <property type="entry name" value="P-loop containing nucleoside triphosphate hydrolases"/>
    <property type="match status" value="1"/>
</dbReference>
<dbReference type="SMART" id="SM00175">
    <property type="entry name" value="RAB"/>
    <property type="match status" value="1"/>
</dbReference>